<dbReference type="PANTHER" id="PTHR10655">
    <property type="entry name" value="LYSOPHOSPHOLIPASE-RELATED"/>
    <property type="match status" value="1"/>
</dbReference>
<dbReference type="EMBL" id="RCSW01000046">
    <property type="protein sequence ID" value="KAF7917497.1"/>
    <property type="molecule type" value="Genomic_DNA"/>
</dbReference>
<keyword evidence="5" id="KW-1185">Reference proteome</keyword>
<gene>
    <name evidence="4" type="ORF">EAE97_012025</name>
</gene>
<feature type="compositionally biased region" description="Acidic residues" evidence="2">
    <location>
        <begin position="21"/>
        <end position="30"/>
    </location>
</feature>
<dbReference type="InterPro" id="IPR050565">
    <property type="entry name" value="LYPA1-2/EST-like"/>
</dbReference>
<proteinExistence type="inferred from homology"/>
<evidence type="ECO:0000256" key="1">
    <source>
        <dbReference type="ARBA" id="ARBA00006499"/>
    </source>
</evidence>
<dbReference type="GO" id="GO:0052689">
    <property type="term" value="F:carboxylic ester hydrolase activity"/>
    <property type="evidence" value="ECO:0007669"/>
    <property type="project" value="TreeGrafter"/>
</dbReference>
<comment type="similarity">
    <text evidence="1">Belongs to the AB hydrolase superfamily. AB hydrolase 2 family.</text>
</comment>
<evidence type="ECO:0000313" key="4">
    <source>
        <dbReference type="EMBL" id="KAF7917497.1"/>
    </source>
</evidence>
<dbReference type="InterPro" id="IPR003140">
    <property type="entry name" value="PLipase/COase/thioEstase"/>
</dbReference>
<feature type="region of interest" description="Disordered" evidence="2">
    <location>
        <begin position="1"/>
        <end position="30"/>
    </location>
</feature>
<dbReference type="InterPro" id="IPR029058">
    <property type="entry name" value="AB_hydrolase_fold"/>
</dbReference>
<sequence length="330" mass="37147">MNTAAEQSNEQPSEERTDSNVDTDDLETDESVIPEARVLSDGSVIIHPKIGNDHTRSVILVHDVLDTAVGWAHEFVAAKLNDETIMSIFPGTTWCFPEVEYPWLTQDMGSDMSETDVDMVDFWTVYSDNVELEKELEILESLYKMLQPIQRMVDSESKLVGIHNVFIGGLEDGATAALHLFLASLGNQGGAMGGFIGMNGVLPFHREVISLIGEIPYVEDFSRDEYIDIQIHNLKEVVTFMRDALARPPARTIDRTFACLGIPIFLGSIMIHPENLERREGREDMIEILRHLRCFHPIYFTNDCKDPNFEGQVEGFVNYLRKAGSIRVPG</sequence>
<dbReference type="PANTHER" id="PTHR10655:SF63">
    <property type="entry name" value="PHOSPHOLIPASE_CARBOXYLESTERASE_THIOESTERASE DOMAIN-CONTAINING PROTEIN"/>
    <property type="match status" value="1"/>
</dbReference>
<evidence type="ECO:0000259" key="3">
    <source>
        <dbReference type="Pfam" id="PF02230"/>
    </source>
</evidence>
<dbReference type="AlphaFoldDB" id="A0A9P5HMR9"/>
<protein>
    <recommendedName>
        <fullName evidence="3">Phospholipase/carboxylesterase/thioesterase domain-containing protein</fullName>
    </recommendedName>
</protein>
<dbReference type="GO" id="GO:0008474">
    <property type="term" value="F:palmitoyl-(protein) hydrolase activity"/>
    <property type="evidence" value="ECO:0007669"/>
    <property type="project" value="TreeGrafter"/>
</dbReference>
<dbReference type="Pfam" id="PF02230">
    <property type="entry name" value="Abhydrolase_2"/>
    <property type="match status" value="1"/>
</dbReference>
<reference evidence="4 5" key="1">
    <citation type="journal article" date="2020" name="Genome Biol. Evol.">
        <title>Comparative genomics of Sclerotiniaceae.</title>
        <authorList>
            <person name="Valero Jimenez C.A."/>
            <person name="Steentjes M."/>
            <person name="Scholten O.E."/>
            <person name="Van Kan J.A.L."/>
        </authorList>
    </citation>
    <scope>NUCLEOTIDE SEQUENCE [LARGE SCALE GENOMIC DNA]</scope>
    <source>
        <strain evidence="4 5">MUCL 94</strain>
    </source>
</reference>
<evidence type="ECO:0000256" key="2">
    <source>
        <dbReference type="SAM" id="MobiDB-lite"/>
    </source>
</evidence>
<dbReference type="RefSeq" id="XP_038726610.1">
    <property type="nucleotide sequence ID" value="XM_038882539.1"/>
</dbReference>
<dbReference type="GO" id="GO:0005737">
    <property type="term" value="C:cytoplasm"/>
    <property type="evidence" value="ECO:0007669"/>
    <property type="project" value="TreeGrafter"/>
</dbReference>
<comment type="caution">
    <text evidence="4">The sequence shown here is derived from an EMBL/GenBank/DDBJ whole genome shotgun (WGS) entry which is preliminary data.</text>
</comment>
<name>A0A9P5HMR9_9HELO</name>
<accession>A0A9P5HMR9</accession>
<dbReference type="GeneID" id="62155612"/>
<feature type="compositionally biased region" description="Polar residues" evidence="2">
    <location>
        <begin position="1"/>
        <end position="11"/>
    </location>
</feature>
<organism evidence="4 5">
    <name type="scientific">Botrytis byssoidea</name>
    <dbReference type="NCBI Taxonomy" id="139641"/>
    <lineage>
        <taxon>Eukaryota</taxon>
        <taxon>Fungi</taxon>
        <taxon>Dikarya</taxon>
        <taxon>Ascomycota</taxon>
        <taxon>Pezizomycotina</taxon>
        <taxon>Leotiomycetes</taxon>
        <taxon>Helotiales</taxon>
        <taxon>Sclerotiniaceae</taxon>
        <taxon>Botrytis</taxon>
    </lineage>
</organism>
<feature type="domain" description="Phospholipase/carboxylesterase/thioesterase" evidence="3">
    <location>
        <begin position="52"/>
        <end position="231"/>
    </location>
</feature>
<dbReference type="Proteomes" id="UP000710849">
    <property type="component" value="Unassembled WGS sequence"/>
</dbReference>
<dbReference type="Gene3D" id="3.40.50.1820">
    <property type="entry name" value="alpha/beta hydrolase"/>
    <property type="match status" value="1"/>
</dbReference>
<evidence type="ECO:0000313" key="5">
    <source>
        <dbReference type="Proteomes" id="UP000710849"/>
    </source>
</evidence>